<dbReference type="InterPro" id="IPR025946">
    <property type="entry name" value="CABIT_dom"/>
</dbReference>
<organism evidence="4 5">
    <name type="scientific">Mytilus galloprovincialis</name>
    <name type="common">Mediterranean mussel</name>
    <dbReference type="NCBI Taxonomy" id="29158"/>
    <lineage>
        <taxon>Eukaryota</taxon>
        <taxon>Metazoa</taxon>
        <taxon>Spiralia</taxon>
        <taxon>Lophotrochozoa</taxon>
        <taxon>Mollusca</taxon>
        <taxon>Bivalvia</taxon>
        <taxon>Autobranchia</taxon>
        <taxon>Pteriomorphia</taxon>
        <taxon>Mytilida</taxon>
        <taxon>Mytiloidea</taxon>
        <taxon>Mytilidae</taxon>
        <taxon>Mytilinae</taxon>
        <taxon>Mytilus</taxon>
    </lineage>
</organism>
<feature type="compositionally biased region" description="Basic residues" evidence="2">
    <location>
        <begin position="508"/>
        <end position="521"/>
    </location>
</feature>
<dbReference type="OrthoDB" id="6077228at2759"/>
<dbReference type="PANTHER" id="PTHR14454">
    <property type="entry name" value="GRB2-ASSOCIATED AND REGULATOR OF MAPK PROTEIN FAMILY MEMBER"/>
    <property type="match status" value="1"/>
</dbReference>
<reference evidence="4" key="1">
    <citation type="submission" date="2018-11" db="EMBL/GenBank/DDBJ databases">
        <authorList>
            <person name="Alioto T."/>
            <person name="Alioto T."/>
        </authorList>
    </citation>
    <scope>NUCLEOTIDE SEQUENCE</scope>
</reference>
<dbReference type="AlphaFoldDB" id="A0A8B6C7L0"/>
<evidence type="ECO:0000256" key="1">
    <source>
        <dbReference type="ARBA" id="ARBA00022553"/>
    </source>
</evidence>
<comment type="caution">
    <text evidence="4">The sequence shown here is derived from an EMBL/GenBank/DDBJ whole genome shotgun (WGS) entry which is preliminary data.</text>
</comment>
<feature type="compositionally biased region" description="Basic and acidic residues" evidence="2">
    <location>
        <begin position="447"/>
        <end position="460"/>
    </location>
</feature>
<feature type="compositionally biased region" description="Polar residues" evidence="2">
    <location>
        <begin position="422"/>
        <end position="443"/>
    </location>
</feature>
<evidence type="ECO:0000256" key="2">
    <source>
        <dbReference type="SAM" id="MobiDB-lite"/>
    </source>
</evidence>
<feature type="region of interest" description="Disordered" evidence="2">
    <location>
        <begin position="417"/>
        <end position="551"/>
    </location>
</feature>
<accession>A0A8B6C7L0</accession>
<dbReference type="InterPro" id="IPR052281">
    <property type="entry name" value="GAREM"/>
</dbReference>
<dbReference type="EMBL" id="UYJE01001349">
    <property type="protein sequence ID" value="VDI01349.1"/>
    <property type="molecule type" value="Genomic_DNA"/>
</dbReference>
<gene>
    <name evidence="4" type="ORF">MGAL_10B091335</name>
</gene>
<proteinExistence type="predicted"/>
<evidence type="ECO:0000313" key="4">
    <source>
        <dbReference type="EMBL" id="VDI01349.1"/>
    </source>
</evidence>
<sequence length="551" mass="62269">MIMANGRELYSTVIPEWNSEQIQLKNLVMKSDIPIVAKVIKGQFSNLGVSKIPLRKLHPEVFVHSIKTGVKVLAHSVQRYETKDGLCRIVPLDQRLSIPISYKGWFEILSEDGRSSRPIETVQKLAKELPNKCLVRQNVKGFLANSEGKLTSDNSNIIPAGEQLILSGEITTTTSSGERLKFLKCTDSRNNTLFLSFDQRGLFTPIAGPNDVAGVFTIRDILSRFRLPMTVKLVQGVWPKVDKNRFTGLTRFDWAYTDETAFICPIDKGEIRITPVPTDVPFKLVTAKNMSNISLTVPCQDMITKCNKMVANYNNTIHLIISVPESVKKNRTHSLANIFSGQTKPPIENKNGNKLKRASSREDILHEEVDDLYQYLREGKLPPKSKFTYESDEESYFEEPAYEPLDDFRSRLAMIDKGKPGYNNSKYKPTTMYDSTNTGSSPTYVRIESKPQTERTKEDSPPPVPPPRRFSRSDSAPQIIENPRPTDSSSGSGSKEIHRIVSEATLQRKTKLSKHKDKYKPKQTPQQQEDNRSSRTGSSGTRRHSLNTLYL</sequence>
<keyword evidence="1" id="KW-0597">Phosphoprotein</keyword>
<dbReference type="Pfam" id="PF12736">
    <property type="entry name" value="CABIT"/>
    <property type="match status" value="1"/>
</dbReference>
<evidence type="ECO:0000313" key="5">
    <source>
        <dbReference type="Proteomes" id="UP000596742"/>
    </source>
</evidence>
<dbReference type="Proteomes" id="UP000596742">
    <property type="component" value="Unassembled WGS sequence"/>
</dbReference>
<evidence type="ECO:0000259" key="3">
    <source>
        <dbReference type="Pfam" id="PF12736"/>
    </source>
</evidence>
<protein>
    <recommendedName>
        <fullName evidence="3">CABIT domain-containing protein</fullName>
    </recommendedName>
</protein>
<name>A0A8B6C7L0_MYTGA</name>
<dbReference type="PANTHER" id="PTHR14454:SF11">
    <property type="entry name" value="SERRANO, ISOFORM F"/>
    <property type="match status" value="1"/>
</dbReference>
<feature type="domain" description="CABIT" evidence="3">
    <location>
        <begin position="34"/>
        <end position="288"/>
    </location>
</feature>
<keyword evidence="5" id="KW-1185">Reference proteome</keyword>